<name>A0ABR9AQ04_9BACT</name>
<evidence type="ECO:0000256" key="1">
    <source>
        <dbReference type="ARBA" id="ARBA00022737"/>
    </source>
</evidence>
<evidence type="ECO:0000313" key="4">
    <source>
        <dbReference type="EMBL" id="MBD8490010.1"/>
    </source>
</evidence>
<feature type="repeat" description="TPR" evidence="3">
    <location>
        <begin position="324"/>
        <end position="357"/>
    </location>
</feature>
<keyword evidence="5" id="KW-1185">Reference proteome</keyword>
<evidence type="ECO:0000256" key="2">
    <source>
        <dbReference type="ARBA" id="ARBA00022803"/>
    </source>
</evidence>
<dbReference type="PANTHER" id="PTHR45586">
    <property type="entry name" value="TPR REPEAT-CONTAINING PROTEIN PA4667"/>
    <property type="match status" value="1"/>
</dbReference>
<dbReference type="SMART" id="SM00028">
    <property type="entry name" value="TPR"/>
    <property type="match status" value="9"/>
</dbReference>
<dbReference type="EMBL" id="JACYTQ010000005">
    <property type="protein sequence ID" value="MBD8490010.1"/>
    <property type="molecule type" value="Genomic_DNA"/>
</dbReference>
<keyword evidence="1" id="KW-0677">Repeat</keyword>
<comment type="caution">
    <text evidence="4">The sequence shown here is derived from an EMBL/GenBank/DDBJ whole genome shotgun (WGS) entry which is preliminary data.</text>
</comment>
<feature type="repeat" description="TPR" evidence="3">
    <location>
        <begin position="47"/>
        <end position="80"/>
    </location>
</feature>
<gene>
    <name evidence="4" type="ORF">IFO69_14730</name>
</gene>
<evidence type="ECO:0000256" key="3">
    <source>
        <dbReference type="PROSITE-ProRule" id="PRU00339"/>
    </source>
</evidence>
<dbReference type="InterPro" id="IPR051012">
    <property type="entry name" value="CellSynth/LPSAsmb/PSIAsmb"/>
</dbReference>
<proteinExistence type="predicted"/>
<dbReference type="SUPFAM" id="SSF48452">
    <property type="entry name" value="TPR-like"/>
    <property type="match status" value="2"/>
</dbReference>
<dbReference type="Pfam" id="PF14559">
    <property type="entry name" value="TPR_19"/>
    <property type="match status" value="2"/>
</dbReference>
<keyword evidence="2 3" id="KW-0802">TPR repeat</keyword>
<dbReference type="Gene3D" id="1.25.40.10">
    <property type="entry name" value="Tetratricopeptide repeat domain"/>
    <property type="match status" value="2"/>
</dbReference>
<dbReference type="Proteomes" id="UP000647133">
    <property type="component" value="Unassembled WGS sequence"/>
</dbReference>
<dbReference type="PROSITE" id="PS50005">
    <property type="entry name" value="TPR"/>
    <property type="match status" value="3"/>
</dbReference>
<organism evidence="4 5">
    <name type="scientific">Echinicola arenosa</name>
    <dbReference type="NCBI Taxonomy" id="2774144"/>
    <lineage>
        <taxon>Bacteria</taxon>
        <taxon>Pseudomonadati</taxon>
        <taxon>Bacteroidota</taxon>
        <taxon>Cytophagia</taxon>
        <taxon>Cytophagales</taxon>
        <taxon>Cyclobacteriaceae</taxon>
        <taxon>Echinicola</taxon>
    </lineage>
</organism>
<protein>
    <submittedName>
        <fullName evidence="4">Tetratricopeptide repeat protein</fullName>
    </submittedName>
</protein>
<dbReference type="Pfam" id="PF13176">
    <property type="entry name" value="TPR_7"/>
    <property type="match status" value="1"/>
</dbReference>
<accession>A0ABR9AQ04</accession>
<reference evidence="4 5" key="1">
    <citation type="submission" date="2020-09" db="EMBL/GenBank/DDBJ databases">
        <title>Echinicola sp. CAU 1574 isolated from sand of Sido Beach.</title>
        <authorList>
            <person name="Kim W."/>
        </authorList>
    </citation>
    <scope>NUCLEOTIDE SEQUENCE [LARGE SCALE GENOMIC DNA]</scope>
    <source>
        <strain evidence="4 5">CAU 1574</strain>
    </source>
</reference>
<evidence type="ECO:0000313" key="5">
    <source>
        <dbReference type="Proteomes" id="UP000647133"/>
    </source>
</evidence>
<dbReference type="Pfam" id="PF13432">
    <property type="entry name" value="TPR_16"/>
    <property type="match status" value="2"/>
</dbReference>
<sequence length="583" mass="67034">MSLKSIKQYIFLIGITSAFLFSSGSDLFAQKTRSKKSKKEQEKEAMADRLFIEGEKHMILEDYEKAYFYFDKAHELNPEAGAINFKMAEILARANQNEEALSYGQQAIKSDPDNKFYHLLVAEVYTKQNQPEKAAEILQTLIESSESNKQYILELASLYLTTQQFDKALIALDEAEEYYGVVEQLSVQKQRIYLRQNKLDKAIEEGEKLIESNPGNSRYVLALVEVLFNNNRIDQALATVENSLKDYPNQGDLHLATYTLLKEKGDLEQASKHLFIAFNNPDLEGQIKAQTYSDIIQKDLKTEEREALLDSLGSIMMEKNPKDAIVYTVLGDRALFNQEKEKALDYYQQSIALKPNDPKVLQGTVSLMFELGKDFNDIEKYTIIGTDEFEDKPEFWFFDGTAKLALKKYTDAEASLKKSLELNNGKNKQLDQMILGQLGDTLHALDKDDEAYEAYEKVLAETPNDEHILNNYAYFLSLEKKDLDKAHKMSAKLVKQFPDNSTYLDTHAWVLFQMENYQEAKRFMKQALDNETSPSGVMLEHYGDILFHLGEKTEAVKYWKQALSGEETSEVLNKKIKDRKYYE</sequence>
<feature type="repeat" description="TPR" evidence="3">
    <location>
        <begin position="432"/>
        <end position="465"/>
    </location>
</feature>
<dbReference type="InterPro" id="IPR011990">
    <property type="entry name" value="TPR-like_helical_dom_sf"/>
</dbReference>
<dbReference type="SUPFAM" id="SSF81901">
    <property type="entry name" value="HCP-like"/>
    <property type="match status" value="1"/>
</dbReference>
<dbReference type="InterPro" id="IPR019734">
    <property type="entry name" value="TPR_rpt"/>
</dbReference>
<dbReference type="PANTHER" id="PTHR45586:SF1">
    <property type="entry name" value="LIPOPOLYSACCHARIDE ASSEMBLY PROTEIN B"/>
    <property type="match status" value="1"/>
</dbReference>